<dbReference type="PANTHER" id="PTHR12815">
    <property type="entry name" value="SORTING AND ASSEMBLY MACHINERY SAMM50 PROTEIN FAMILY MEMBER"/>
    <property type="match status" value="1"/>
</dbReference>
<keyword evidence="2" id="KW-0812">Transmembrane</keyword>
<keyword evidence="2" id="KW-1134">Transmembrane beta strand</keyword>
<dbReference type="EMBL" id="WUPT01000003">
    <property type="protein sequence ID" value="MXQ09415.1"/>
    <property type="molecule type" value="Genomic_DNA"/>
</dbReference>
<comment type="caution">
    <text evidence="5">The sequence shown here is derived from an EMBL/GenBank/DDBJ whole genome shotgun (WGS) entry which is preliminary data.</text>
</comment>
<gene>
    <name evidence="5" type="ORF">GQ651_16330</name>
</gene>
<comment type="subcellular location">
    <subcellularLocation>
        <location evidence="1">Membrane</location>
    </subcellularLocation>
</comment>
<evidence type="ECO:0000313" key="6">
    <source>
        <dbReference type="Proteomes" id="UP000480350"/>
    </source>
</evidence>
<dbReference type="Pfam" id="PF07244">
    <property type="entry name" value="POTRA"/>
    <property type="match status" value="1"/>
</dbReference>
<name>A0A7C9MLP4_9RHOB</name>
<evidence type="ECO:0000259" key="4">
    <source>
        <dbReference type="PROSITE" id="PS51779"/>
    </source>
</evidence>
<feature type="domain" description="POTRA" evidence="4">
    <location>
        <begin position="190"/>
        <end position="264"/>
    </location>
</feature>
<organism evidence="5 6">
    <name type="scientific">Kangsaoukella pontilimi</name>
    <dbReference type="NCBI Taxonomy" id="2691042"/>
    <lineage>
        <taxon>Bacteria</taxon>
        <taxon>Pseudomonadati</taxon>
        <taxon>Pseudomonadota</taxon>
        <taxon>Alphaproteobacteria</taxon>
        <taxon>Rhodobacterales</taxon>
        <taxon>Paracoccaceae</taxon>
        <taxon>Kangsaoukella</taxon>
    </lineage>
</organism>
<dbReference type="Proteomes" id="UP000480350">
    <property type="component" value="Unassembled WGS sequence"/>
</dbReference>
<proteinExistence type="predicted"/>
<dbReference type="InterPro" id="IPR034746">
    <property type="entry name" value="POTRA"/>
</dbReference>
<reference evidence="5 6" key="1">
    <citation type="submission" date="2019-12" db="EMBL/GenBank/DDBJ databases">
        <authorList>
            <person name="Lee S.D."/>
        </authorList>
    </citation>
    <scope>NUCLEOTIDE SEQUENCE [LARGE SCALE GENOMIC DNA]</scope>
    <source>
        <strain evidence="5 6">GH1-50</strain>
    </source>
</reference>
<evidence type="ECO:0000313" key="5">
    <source>
        <dbReference type="EMBL" id="MXQ09415.1"/>
    </source>
</evidence>
<dbReference type="InterPro" id="IPR010827">
    <property type="entry name" value="BamA/TamA_POTRA"/>
</dbReference>
<evidence type="ECO:0000256" key="3">
    <source>
        <dbReference type="ARBA" id="ARBA00023136"/>
    </source>
</evidence>
<evidence type="ECO:0000256" key="2">
    <source>
        <dbReference type="ARBA" id="ARBA00022452"/>
    </source>
</evidence>
<dbReference type="InterPro" id="IPR039910">
    <property type="entry name" value="D15-like"/>
</dbReference>
<reference evidence="5 6" key="2">
    <citation type="submission" date="2020-03" db="EMBL/GenBank/DDBJ databases">
        <title>Kangsaoukella pontilimi gen. nov., sp. nov., a new member of the family Rhodobacteraceae isolated from a tidal mudflat.</title>
        <authorList>
            <person name="Kim I.S."/>
        </authorList>
    </citation>
    <scope>NUCLEOTIDE SEQUENCE [LARGE SCALE GENOMIC DNA]</scope>
    <source>
        <strain evidence="5 6">GH1-50</strain>
    </source>
</reference>
<dbReference type="Gene3D" id="2.40.160.50">
    <property type="entry name" value="membrane protein fhac: a member of the omp85/tpsb transporter family"/>
    <property type="match status" value="1"/>
</dbReference>
<dbReference type="InterPro" id="IPR000184">
    <property type="entry name" value="Bac_surfAg_D15"/>
</dbReference>
<dbReference type="Pfam" id="PF01103">
    <property type="entry name" value="Omp85"/>
    <property type="match status" value="1"/>
</dbReference>
<dbReference type="AlphaFoldDB" id="A0A7C9MLP4"/>
<dbReference type="PANTHER" id="PTHR12815:SF42">
    <property type="entry name" value="BACTERIAL SURFACE ANTIGEN (D15) DOMAIN-CONTAINING PROTEIN"/>
    <property type="match status" value="1"/>
</dbReference>
<keyword evidence="6" id="KW-1185">Reference proteome</keyword>
<evidence type="ECO:0000256" key="1">
    <source>
        <dbReference type="ARBA" id="ARBA00004370"/>
    </source>
</evidence>
<dbReference type="PROSITE" id="PS51779">
    <property type="entry name" value="POTRA"/>
    <property type="match status" value="1"/>
</dbReference>
<keyword evidence="3" id="KW-0472">Membrane</keyword>
<protein>
    <submittedName>
        <fullName evidence="5">BamA/TamA family outer membrane protein</fullName>
    </submittedName>
</protein>
<dbReference type="Gene3D" id="3.10.20.310">
    <property type="entry name" value="membrane protein fhac"/>
    <property type="match status" value="1"/>
</dbReference>
<sequence>MLAGLVLGSQALADTQIRFEIPSSVPSEVTDAILAASLLAEAARTEKTDVQELLADARADYERILAALYQDGRFGGVVNILVDGREAATIPPLANPPEIDLIVARVLPGPLYRFSNVGAAPLAQQTELPEEFARGEPAGVDAIREAADTAIEAWRQAGHAKAEVSDQRIVARHNAREVDAALRLAPGPRLSFGTVGVSGNKDVRTRRIRTIAGLEEGRTFDPDELRRAERRLRRTGSFRSVRVVEGDEVAPGDRLPLTIEVVEQTPRRFGFGAEYSTIEGATLSGFWLHRNFLGGAERFRVDTEISGIGGETGGVDYDLGVRYERPATPRPDVDLFATFGVELLDEPDFTSDTVEFTLGFTRYATDDLTVDFGLGYLYSEVEDDFGTETYSLITAPLGAVYDRRRNPLNPKDGYFVDLEMTPFYGISGTSAGLRTELDARGYESFGENESFTFATRLQLGSLAGPDLLDSPPFYRFYSGGGGTVRGQDYQSLAVDLGGDDRTGGRSFFGASVELRADVTEAIEVVGFYDYGYIGTEAFPDFSGDSHAGAGLGLRYNTGIGPIRLDVAVPVSGDTEASDYYVYIGIGQAF</sequence>
<accession>A0A7C9MLP4</accession>
<dbReference type="GO" id="GO:0019867">
    <property type="term" value="C:outer membrane"/>
    <property type="evidence" value="ECO:0007669"/>
    <property type="project" value="InterPro"/>
</dbReference>